<dbReference type="PROSITE" id="PS50011">
    <property type="entry name" value="PROTEIN_KINASE_DOM"/>
    <property type="match status" value="1"/>
</dbReference>
<evidence type="ECO:0000256" key="4">
    <source>
        <dbReference type="SAM" id="Phobius"/>
    </source>
</evidence>
<feature type="transmembrane region" description="Helical" evidence="4">
    <location>
        <begin position="405"/>
        <end position="428"/>
    </location>
</feature>
<dbReference type="InterPro" id="IPR011009">
    <property type="entry name" value="Kinase-like_dom_sf"/>
</dbReference>
<feature type="region of interest" description="Disordered" evidence="3">
    <location>
        <begin position="1"/>
        <end position="23"/>
    </location>
</feature>
<dbReference type="Gene3D" id="3.30.200.20">
    <property type="entry name" value="Phosphorylase Kinase, domain 1"/>
    <property type="match status" value="1"/>
</dbReference>
<dbReference type="PANTHER" id="PTHR24055">
    <property type="entry name" value="MITOGEN-ACTIVATED PROTEIN KINASE"/>
    <property type="match status" value="1"/>
</dbReference>
<dbReference type="EMBL" id="BQKI01000007">
    <property type="protein sequence ID" value="GJM97592.1"/>
    <property type="molecule type" value="Genomic_DNA"/>
</dbReference>
<evidence type="ECO:0000256" key="3">
    <source>
        <dbReference type="SAM" id="MobiDB-lite"/>
    </source>
</evidence>
<keyword evidence="4" id="KW-0472">Membrane</keyword>
<accession>A0AAV5CHU9</accession>
<dbReference type="Gene3D" id="1.10.510.10">
    <property type="entry name" value="Transferase(Phosphotransferase) domain 1"/>
    <property type="match status" value="1"/>
</dbReference>
<proteinExistence type="predicted"/>
<evidence type="ECO:0000313" key="7">
    <source>
        <dbReference type="Proteomes" id="UP001054889"/>
    </source>
</evidence>
<dbReference type="Pfam" id="PF00069">
    <property type="entry name" value="Pkinase"/>
    <property type="match status" value="1"/>
</dbReference>
<reference evidence="6" key="2">
    <citation type="submission" date="2021-12" db="EMBL/GenBank/DDBJ databases">
        <title>Resequencing data analysis of finger millet.</title>
        <authorList>
            <person name="Hatakeyama M."/>
            <person name="Aluri S."/>
            <person name="Balachadran M.T."/>
            <person name="Sivarajan S.R."/>
            <person name="Poveda L."/>
            <person name="Shimizu-Inatsugi R."/>
            <person name="Schlapbach R."/>
            <person name="Sreeman S.M."/>
            <person name="Shimizu K.K."/>
        </authorList>
    </citation>
    <scope>NUCLEOTIDE SEQUENCE</scope>
</reference>
<evidence type="ECO:0000256" key="1">
    <source>
        <dbReference type="ARBA" id="ARBA00022741"/>
    </source>
</evidence>
<dbReference type="InterPro" id="IPR050117">
    <property type="entry name" value="MAPK"/>
</dbReference>
<evidence type="ECO:0000313" key="6">
    <source>
        <dbReference type="EMBL" id="GJM97592.1"/>
    </source>
</evidence>
<evidence type="ECO:0000256" key="2">
    <source>
        <dbReference type="ARBA" id="ARBA00022840"/>
    </source>
</evidence>
<comment type="caution">
    <text evidence="6">The sequence shown here is derived from an EMBL/GenBank/DDBJ whole genome shotgun (WGS) entry which is preliminary data.</text>
</comment>
<gene>
    <name evidence="6" type="primary">ga14528</name>
    <name evidence="6" type="ORF">PR202_ga14528</name>
</gene>
<keyword evidence="1" id="KW-0547">Nucleotide-binding</keyword>
<dbReference type="Proteomes" id="UP001054889">
    <property type="component" value="Unassembled WGS sequence"/>
</dbReference>
<dbReference type="InterPro" id="IPR000719">
    <property type="entry name" value="Prot_kinase_dom"/>
</dbReference>
<sequence length="431" mass="47323">MTLQPRDCVFRGKGDMDAEPSAEQGAIMTRDDVLHQLYEDLWDELDATQAEGTAATVERESSICAAIYNLGNAASPPEARMGRFLPSTAQFVEEHELETGKDGIIARKARDTVTGETVVLKTLHHPNPDEPPTVSILREACFMAICRGHPSLVNLCAVGRDPHTGEYCLVTEHVGPSLEDVLVDQRGGKPFSEREVRRMMRRILSGAKAMHDRGVVHRDINLSSILVADGGNSSSVVKIADFGEATSISSLDWHPDFDAALSYSAPECLARPPPAGANTAAAMDSWSMGCLMLELLAGEDVFEVELGGDEEDTLRRIDDVMGLSDETIMEPAVDVELSPEVQHYRAQWRGISRLRDLVPRQVLSHDGFEVLQGLLMYSPRARLTAADALQLPWFTNNTDDSPFPAVSISCWVFIAGLALLFLMVFAFLRRC</sequence>
<organism evidence="6 7">
    <name type="scientific">Eleusine coracana subsp. coracana</name>
    <dbReference type="NCBI Taxonomy" id="191504"/>
    <lineage>
        <taxon>Eukaryota</taxon>
        <taxon>Viridiplantae</taxon>
        <taxon>Streptophyta</taxon>
        <taxon>Embryophyta</taxon>
        <taxon>Tracheophyta</taxon>
        <taxon>Spermatophyta</taxon>
        <taxon>Magnoliopsida</taxon>
        <taxon>Liliopsida</taxon>
        <taxon>Poales</taxon>
        <taxon>Poaceae</taxon>
        <taxon>PACMAD clade</taxon>
        <taxon>Chloridoideae</taxon>
        <taxon>Cynodonteae</taxon>
        <taxon>Eleusininae</taxon>
        <taxon>Eleusine</taxon>
    </lineage>
</organism>
<dbReference type="GO" id="GO:0004672">
    <property type="term" value="F:protein kinase activity"/>
    <property type="evidence" value="ECO:0007669"/>
    <property type="project" value="InterPro"/>
</dbReference>
<protein>
    <recommendedName>
        <fullName evidence="5">Protein kinase domain-containing protein</fullName>
    </recommendedName>
</protein>
<keyword evidence="2" id="KW-0067">ATP-binding</keyword>
<evidence type="ECO:0000259" key="5">
    <source>
        <dbReference type="PROSITE" id="PS50011"/>
    </source>
</evidence>
<name>A0AAV5CHU9_ELECO</name>
<dbReference type="GO" id="GO:0005524">
    <property type="term" value="F:ATP binding"/>
    <property type="evidence" value="ECO:0007669"/>
    <property type="project" value="UniProtKB-KW"/>
</dbReference>
<dbReference type="SUPFAM" id="SSF56112">
    <property type="entry name" value="Protein kinase-like (PK-like)"/>
    <property type="match status" value="1"/>
</dbReference>
<keyword evidence="4" id="KW-0812">Transmembrane</keyword>
<reference evidence="6" key="1">
    <citation type="journal article" date="2018" name="DNA Res.">
        <title>Multiple hybrid de novo genome assembly of finger millet, an orphan allotetraploid crop.</title>
        <authorList>
            <person name="Hatakeyama M."/>
            <person name="Aluri S."/>
            <person name="Balachadran M.T."/>
            <person name="Sivarajan S.R."/>
            <person name="Patrignani A."/>
            <person name="Gruter S."/>
            <person name="Poveda L."/>
            <person name="Shimizu-Inatsugi R."/>
            <person name="Baeten J."/>
            <person name="Francoijs K.J."/>
            <person name="Nataraja K.N."/>
            <person name="Reddy Y.A.N."/>
            <person name="Phadnis S."/>
            <person name="Ravikumar R.L."/>
            <person name="Schlapbach R."/>
            <person name="Sreeman S.M."/>
            <person name="Shimizu K.K."/>
        </authorList>
    </citation>
    <scope>NUCLEOTIDE SEQUENCE</scope>
</reference>
<keyword evidence="4" id="KW-1133">Transmembrane helix</keyword>
<feature type="domain" description="Protein kinase" evidence="5">
    <location>
        <begin position="91"/>
        <end position="394"/>
    </location>
</feature>
<keyword evidence="7" id="KW-1185">Reference proteome</keyword>
<dbReference type="AlphaFoldDB" id="A0AAV5CHU9"/>